<evidence type="ECO:0000313" key="2">
    <source>
        <dbReference type="Proteomes" id="UP000594621"/>
    </source>
</evidence>
<dbReference type="EMBL" id="CP061379">
    <property type="protein sequence ID" value="QPF95386.1"/>
    <property type="molecule type" value="Genomic_DNA"/>
</dbReference>
<proteinExistence type="predicted"/>
<gene>
    <name evidence="1" type="ORF">IC761_31790</name>
</gene>
<reference evidence="1 2" key="1">
    <citation type="submission" date="2020-09" db="EMBL/GenBank/DDBJ databases">
        <title>Complete genomes of bradyrhizobia occurring on native shrubby legumes in Australia.</title>
        <authorList>
            <person name="Lafay B."/>
        </authorList>
    </citation>
    <scope>NUCLEOTIDE SEQUENCE [LARGE SCALE GENOMIC DNA]</scope>
    <source>
        <strain evidence="1 2">BDV5040</strain>
    </source>
</reference>
<protein>
    <submittedName>
        <fullName evidence="1">Uncharacterized protein</fullName>
    </submittedName>
</protein>
<keyword evidence="2" id="KW-1185">Reference proteome</keyword>
<dbReference type="KEGG" id="bcou:IC761_31790"/>
<sequence>MAMEDGIESDMWRREELRLIKTFIGITDPRKRQRILELAEQLADEASSDAAGHGFAATDAPLAGASVGASGSACDETGC</sequence>
<organism evidence="1 2">
    <name type="scientific">Bradyrhizobium commune</name>
    <dbReference type="NCBI Taxonomy" id="83627"/>
    <lineage>
        <taxon>Bacteria</taxon>
        <taxon>Pseudomonadati</taxon>
        <taxon>Pseudomonadota</taxon>
        <taxon>Alphaproteobacteria</taxon>
        <taxon>Hyphomicrobiales</taxon>
        <taxon>Nitrobacteraceae</taxon>
        <taxon>Bradyrhizobium</taxon>
    </lineage>
</organism>
<dbReference type="AlphaFoldDB" id="A0A7S9H3T4"/>
<name>A0A7S9H3T4_9BRAD</name>
<evidence type="ECO:0000313" key="1">
    <source>
        <dbReference type="EMBL" id="QPF95386.1"/>
    </source>
</evidence>
<accession>A0A7S9H3T4</accession>
<dbReference type="Proteomes" id="UP000594621">
    <property type="component" value="Chromosome"/>
</dbReference>